<evidence type="ECO:0000256" key="1">
    <source>
        <dbReference type="SAM" id="SignalP"/>
    </source>
</evidence>
<keyword evidence="3" id="KW-1185">Reference proteome</keyword>
<sequence>MIHHRHAPTSIIALALTSALVVGCSPAPEPTPTPTAAFASEEEAFAAAEETYRAFTSRLNEVDTSDSTTFEPLFALSSGEFEKADREAYSTMHAEGLIVDGDTRILSFQGSEAVSPFTVVVADVCLDVRAVTVVDADGASHVDPDRPDVYALSVTFIYDETQLLIDSAIVNQDFACDEL</sequence>
<feature type="signal peptide" evidence="1">
    <location>
        <begin position="1"/>
        <end position="27"/>
    </location>
</feature>
<feature type="chain" id="PRO_5045426504" description="Nuclear transport factor 2 family protein" evidence="1">
    <location>
        <begin position="28"/>
        <end position="179"/>
    </location>
</feature>
<organism evidence="2 3">
    <name type="scientific">Microbacterium luteolum</name>
    <name type="common">Aureobacterium luteolum</name>
    <dbReference type="NCBI Taxonomy" id="69367"/>
    <lineage>
        <taxon>Bacteria</taxon>
        <taxon>Bacillati</taxon>
        <taxon>Actinomycetota</taxon>
        <taxon>Actinomycetes</taxon>
        <taxon>Micrococcales</taxon>
        <taxon>Microbacteriaceae</taxon>
        <taxon>Microbacterium</taxon>
    </lineage>
</organism>
<dbReference type="EMBL" id="CP078075">
    <property type="protein sequence ID" value="WDM42953.1"/>
    <property type="molecule type" value="Genomic_DNA"/>
</dbReference>
<gene>
    <name evidence="2" type="ORF">KV395_06630</name>
</gene>
<evidence type="ECO:0000313" key="2">
    <source>
        <dbReference type="EMBL" id="WDM42953.1"/>
    </source>
</evidence>
<reference evidence="2 3" key="1">
    <citation type="submission" date="2021-06" db="EMBL/GenBank/DDBJ databases">
        <title>Genome-based taxonomic framework of Microbacterium strains isolated from marine environment, the description of four new species and reclassification of four preexisting species.</title>
        <authorList>
            <person name="Lee S.D."/>
            <person name="Kim S.-M."/>
            <person name="Byeon Y.-S."/>
            <person name="Yang H.L."/>
            <person name="Kim I.S."/>
        </authorList>
    </citation>
    <scope>NUCLEOTIDE SEQUENCE [LARGE SCALE GENOMIC DNA]</scope>
    <source>
        <strain evidence="2 3">KACC 14465</strain>
    </source>
</reference>
<evidence type="ECO:0008006" key="4">
    <source>
        <dbReference type="Google" id="ProtNLM"/>
    </source>
</evidence>
<accession>A0ABY7XSU9</accession>
<keyword evidence="1" id="KW-0732">Signal</keyword>
<dbReference type="RefSeq" id="WP_282216812.1">
    <property type="nucleotide sequence ID" value="NZ_BAAAUN010000001.1"/>
</dbReference>
<dbReference type="PROSITE" id="PS51257">
    <property type="entry name" value="PROKAR_LIPOPROTEIN"/>
    <property type="match status" value="1"/>
</dbReference>
<dbReference type="Proteomes" id="UP001215097">
    <property type="component" value="Chromosome"/>
</dbReference>
<name>A0ABY7XSU9_MICLT</name>
<protein>
    <recommendedName>
        <fullName evidence="4">Nuclear transport factor 2 family protein</fullName>
    </recommendedName>
</protein>
<proteinExistence type="predicted"/>
<evidence type="ECO:0000313" key="3">
    <source>
        <dbReference type="Proteomes" id="UP001215097"/>
    </source>
</evidence>